<dbReference type="RefSeq" id="XP_008611512.1">
    <property type="nucleotide sequence ID" value="XM_008613290.1"/>
</dbReference>
<keyword evidence="1" id="KW-0472">Membrane</keyword>
<dbReference type="Proteomes" id="UP000030762">
    <property type="component" value="Unassembled WGS sequence"/>
</dbReference>
<evidence type="ECO:0000313" key="2">
    <source>
        <dbReference type="EMBL" id="EQC35228.1"/>
    </source>
</evidence>
<dbReference type="OMA" id="CIDIVPR"/>
<dbReference type="OrthoDB" id="70479at2759"/>
<keyword evidence="3" id="KW-1185">Reference proteome</keyword>
<evidence type="ECO:0000256" key="1">
    <source>
        <dbReference type="SAM" id="Phobius"/>
    </source>
</evidence>
<feature type="transmembrane region" description="Helical" evidence="1">
    <location>
        <begin position="53"/>
        <end position="73"/>
    </location>
</feature>
<organism evidence="2 3">
    <name type="scientific">Saprolegnia diclina (strain VS20)</name>
    <dbReference type="NCBI Taxonomy" id="1156394"/>
    <lineage>
        <taxon>Eukaryota</taxon>
        <taxon>Sar</taxon>
        <taxon>Stramenopiles</taxon>
        <taxon>Oomycota</taxon>
        <taxon>Saprolegniomycetes</taxon>
        <taxon>Saprolegniales</taxon>
        <taxon>Saprolegniaceae</taxon>
        <taxon>Saprolegnia</taxon>
    </lineage>
</organism>
<reference evidence="2 3" key="1">
    <citation type="submission" date="2012-04" db="EMBL/GenBank/DDBJ databases">
        <title>The Genome Sequence of Saprolegnia declina VS20.</title>
        <authorList>
            <consortium name="The Broad Institute Genome Sequencing Platform"/>
            <person name="Russ C."/>
            <person name="Nusbaum C."/>
            <person name="Tyler B."/>
            <person name="van West P."/>
            <person name="Dieguez-Uribeondo J."/>
            <person name="de Bruijn I."/>
            <person name="Tripathy S."/>
            <person name="Jiang R."/>
            <person name="Young S.K."/>
            <person name="Zeng Q."/>
            <person name="Gargeya S."/>
            <person name="Fitzgerald M."/>
            <person name="Haas B."/>
            <person name="Abouelleil A."/>
            <person name="Alvarado L."/>
            <person name="Arachchi H.M."/>
            <person name="Berlin A."/>
            <person name="Chapman S.B."/>
            <person name="Goldberg J."/>
            <person name="Griggs A."/>
            <person name="Gujja S."/>
            <person name="Hansen M."/>
            <person name="Howarth C."/>
            <person name="Imamovic A."/>
            <person name="Larimer J."/>
            <person name="McCowen C."/>
            <person name="Montmayeur A."/>
            <person name="Murphy C."/>
            <person name="Neiman D."/>
            <person name="Pearson M."/>
            <person name="Priest M."/>
            <person name="Roberts A."/>
            <person name="Saif S."/>
            <person name="Shea T."/>
            <person name="Sisk P."/>
            <person name="Sykes S."/>
            <person name="Wortman J."/>
            <person name="Nusbaum C."/>
            <person name="Birren B."/>
        </authorList>
    </citation>
    <scope>NUCLEOTIDE SEQUENCE [LARGE SCALE GENOMIC DNA]</scope>
    <source>
        <strain evidence="2 3">VS20</strain>
    </source>
</reference>
<proteinExistence type="predicted"/>
<name>T0RRU3_SAPDV</name>
<dbReference type="InParanoid" id="T0RRU3"/>
<gene>
    <name evidence="2" type="ORF">SDRG_07457</name>
</gene>
<dbReference type="EMBL" id="JH767152">
    <property type="protein sequence ID" value="EQC35228.1"/>
    <property type="molecule type" value="Genomic_DNA"/>
</dbReference>
<sequence length="355" mass="39091">MSYRDEYPVGSDDDDEVCSLLSNPRRRAPLHMNSYLSQIEQHQRARLQRWRRLKMFFAVIIALATLTTLSLQYSTWQPDATPSFVVARATSICDSTQCIDIVPRAKLLPGTCPALDRDHMRVVAGYILGRLYLDTWPGDANFSCSQPRVTNFTMRYEDEITAPLAACPLGVTVAGILTPTSLPKTMATRLVSIDHTEYMTPGLAVVVSDGWDGQSIQGLPGIVLNDHIDGIWLGLAIPSGANVTQIRMRITDDEGRRDSLQVAVTLPPTTALAGIRLDRDGRAWPPGRYRVDAADLFSTSFLVLSTSSQVMATLDDVFKPPTWLNQTAFTRVQASCRDDHGNAYCACQAATIGDP</sequence>
<protein>
    <submittedName>
        <fullName evidence="2">Uncharacterized protein</fullName>
    </submittedName>
</protein>
<dbReference type="VEuPathDB" id="FungiDB:SDRG_07457"/>
<dbReference type="AlphaFoldDB" id="T0RRU3"/>
<dbReference type="GeneID" id="19948184"/>
<evidence type="ECO:0000313" key="3">
    <source>
        <dbReference type="Proteomes" id="UP000030762"/>
    </source>
</evidence>
<keyword evidence="1" id="KW-0812">Transmembrane</keyword>
<keyword evidence="1" id="KW-1133">Transmembrane helix</keyword>
<accession>T0RRU3</accession>